<evidence type="ECO:0000256" key="5">
    <source>
        <dbReference type="PROSITE-ProRule" id="PRU00533"/>
    </source>
</evidence>
<dbReference type="SUPFAM" id="SSF55729">
    <property type="entry name" value="Acyl-CoA N-acyltransferases (Nat)"/>
    <property type="match status" value="1"/>
</dbReference>
<evidence type="ECO:0000256" key="2">
    <source>
        <dbReference type="ARBA" id="ARBA00022679"/>
    </source>
</evidence>
<dbReference type="EC" id="2.3.1.184" evidence="6"/>
<comment type="catalytic activity">
    <reaction evidence="6">
        <text>a fatty acyl-[ACP] + S-adenosyl-L-methionine = an N-acyl-L-homoserine lactone + S-methyl-5'-thioadenosine + holo-[ACP] + H(+)</text>
        <dbReference type="Rhea" id="RHEA:10096"/>
        <dbReference type="Rhea" id="RHEA-COMP:9685"/>
        <dbReference type="Rhea" id="RHEA-COMP:14125"/>
        <dbReference type="ChEBI" id="CHEBI:15378"/>
        <dbReference type="ChEBI" id="CHEBI:17509"/>
        <dbReference type="ChEBI" id="CHEBI:55474"/>
        <dbReference type="ChEBI" id="CHEBI:59789"/>
        <dbReference type="ChEBI" id="CHEBI:64479"/>
        <dbReference type="ChEBI" id="CHEBI:138651"/>
        <dbReference type="EC" id="2.3.1.184"/>
    </reaction>
</comment>
<dbReference type="GO" id="GO:0061579">
    <property type="term" value="F:N-acyl homoserine lactone synthase activity"/>
    <property type="evidence" value="ECO:0007669"/>
    <property type="project" value="UniProtKB-UniRule"/>
</dbReference>
<comment type="similarity">
    <text evidence="5 6">Belongs to the autoinducer synthase family.</text>
</comment>
<dbReference type="PANTHER" id="PTHR39322">
    <property type="entry name" value="ACYL-HOMOSERINE-LACTONE SYNTHASE"/>
    <property type="match status" value="1"/>
</dbReference>
<dbReference type="PANTHER" id="PTHR39322:SF1">
    <property type="entry name" value="ISOVALERYL-HOMOSERINE LACTONE SYNTHASE"/>
    <property type="match status" value="1"/>
</dbReference>
<dbReference type="GO" id="GO:0009372">
    <property type="term" value="P:quorum sensing"/>
    <property type="evidence" value="ECO:0007669"/>
    <property type="project" value="UniProtKB-UniRule"/>
</dbReference>
<organism evidence="7">
    <name type="scientific">uncultured Pseudomonadota bacterium</name>
    <dbReference type="NCBI Taxonomy" id="153809"/>
    <lineage>
        <taxon>Bacteria</taxon>
        <taxon>Pseudomonadati</taxon>
        <taxon>Pseudomonadota</taxon>
        <taxon>environmental samples</taxon>
    </lineage>
</organism>
<keyword evidence="1 5" id="KW-0673">Quorum sensing</keyword>
<proteinExistence type="inferred from homology"/>
<evidence type="ECO:0000256" key="1">
    <source>
        <dbReference type="ARBA" id="ARBA00022654"/>
    </source>
</evidence>
<protein>
    <recommendedName>
        <fullName evidence="6">Acyl-homoserine-lactone synthase</fullName>
        <ecNumber evidence="6">2.3.1.184</ecNumber>
    </recommendedName>
    <alternativeName>
        <fullName evidence="6">Autoinducer synthesis protein</fullName>
    </alternativeName>
</protein>
<sequence>MILIINAENRSLFESELIEMHRQRKAVFVDGYGWNVPVSGGMEVDDYDDESTTYLIAKPGSNGAEVIASARLLPTVRAHLMADLFVAACGGNVPSGPSIWEVSRFCVSPRVDSRRRRVELLWEMACGVMETALLYGVEKVTFVANAALLPLAMQCGWSAVRLGPTLPDGDDEMTAVAASITPEGLRATRSRLGIHGPVTRFPLPAVKIAA</sequence>
<keyword evidence="2 6" id="KW-0808">Transferase</keyword>
<keyword evidence="3 6" id="KW-0949">S-adenosyl-L-methionine</keyword>
<reference evidence="7" key="1">
    <citation type="journal article" date="2010" name="Environ. Microbiol.">
        <title>Identification and characterization of new LuxR/LuxI-type quorum sensing systems from metagenomic libraries.</title>
        <authorList>
            <person name="Hao Y."/>
            <person name="Winans S.C."/>
            <person name="Glick B.R."/>
            <person name="Charles T.C."/>
        </authorList>
    </citation>
    <scope>NUCLEOTIDE SEQUENCE</scope>
</reference>
<dbReference type="EMBL" id="FJ041297">
    <property type="protein sequence ID" value="ACH69672.1"/>
    <property type="molecule type" value="Genomic_DNA"/>
</dbReference>
<evidence type="ECO:0000256" key="3">
    <source>
        <dbReference type="ARBA" id="ARBA00022691"/>
    </source>
</evidence>
<evidence type="ECO:0000256" key="4">
    <source>
        <dbReference type="ARBA" id="ARBA00022929"/>
    </source>
</evidence>
<evidence type="ECO:0000313" key="7">
    <source>
        <dbReference type="EMBL" id="ACH69672.1"/>
    </source>
</evidence>
<dbReference type="PROSITE" id="PS51187">
    <property type="entry name" value="AUTOINDUCER_SYNTH_2"/>
    <property type="match status" value="1"/>
</dbReference>
<name>B7T9X5_9PROT</name>
<dbReference type="Gene3D" id="3.40.630.30">
    <property type="match status" value="1"/>
</dbReference>
<keyword evidence="4 5" id="KW-0071">Autoinducer synthesis</keyword>
<dbReference type="InterPro" id="IPR016181">
    <property type="entry name" value="Acyl_CoA_acyltransferase"/>
</dbReference>
<accession>B7T9X5</accession>
<dbReference type="GO" id="GO:0007165">
    <property type="term" value="P:signal transduction"/>
    <property type="evidence" value="ECO:0007669"/>
    <property type="project" value="TreeGrafter"/>
</dbReference>
<dbReference type="InterPro" id="IPR001690">
    <property type="entry name" value="Autoind_synthase"/>
</dbReference>
<dbReference type="PRINTS" id="PR01549">
    <property type="entry name" value="AUTOINDCRSYN"/>
</dbReference>
<dbReference type="AlphaFoldDB" id="B7T9X5"/>
<dbReference type="Pfam" id="PF00765">
    <property type="entry name" value="Autoind_synth"/>
    <property type="match status" value="1"/>
</dbReference>
<evidence type="ECO:0000256" key="6">
    <source>
        <dbReference type="RuleBase" id="RU361135"/>
    </source>
</evidence>